<evidence type="ECO:0000259" key="5">
    <source>
        <dbReference type="PROSITE" id="PS50977"/>
    </source>
</evidence>
<evidence type="ECO:0000313" key="6">
    <source>
        <dbReference type="EMBL" id="MBB3050644.1"/>
    </source>
</evidence>
<dbReference type="InterPro" id="IPR001647">
    <property type="entry name" value="HTH_TetR"/>
</dbReference>
<dbReference type="RefSeq" id="WP_183650232.1">
    <property type="nucleotide sequence ID" value="NZ_JACHWU010000001.1"/>
</dbReference>
<proteinExistence type="predicted"/>
<gene>
    <name evidence="6" type="ORF">FHS23_001639</name>
</gene>
<dbReference type="SUPFAM" id="SSF48498">
    <property type="entry name" value="Tetracyclin repressor-like, C-terminal domain"/>
    <property type="match status" value="1"/>
</dbReference>
<evidence type="ECO:0000256" key="4">
    <source>
        <dbReference type="PROSITE-ProRule" id="PRU00335"/>
    </source>
</evidence>
<dbReference type="PROSITE" id="PS50977">
    <property type="entry name" value="HTH_TETR_2"/>
    <property type="match status" value="1"/>
</dbReference>
<keyword evidence="7" id="KW-1185">Reference proteome</keyword>
<organism evidence="6 7">
    <name type="scientific">Prauserella isguenensis</name>
    <dbReference type="NCBI Taxonomy" id="1470180"/>
    <lineage>
        <taxon>Bacteria</taxon>
        <taxon>Bacillati</taxon>
        <taxon>Actinomycetota</taxon>
        <taxon>Actinomycetes</taxon>
        <taxon>Pseudonocardiales</taxon>
        <taxon>Pseudonocardiaceae</taxon>
        <taxon>Prauserella</taxon>
    </lineage>
</organism>
<dbReference type="Gene3D" id="1.10.10.60">
    <property type="entry name" value="Homeodomain-like"/>
    <property type="match status" value="1"/>
</dbReference>
<protein>
    <submittedName>
        <fullName evidence="6">AcrR family transcriptional regulator</fullName>
    </submittedName>
</protein>
<evidence type="ECO:0000313" key="7">
    <source>
        <dbReference type="Proteomes" id="UP000550714"/>
    </source>
</evidence>
<dbReference type="EMBL" id="JACHWU010000001">
    <property type="protein sequence ID" value="MBB3050644.1"/>
    <property type="molecule type" value="Genomic_DNA"/>
</dbReference>
<evidence type="ECO:0000256" key="2">
    <source>
        <dbReference type="ARBA" id="ARBA00023125"/>
    </source>
</evidence>
<keyword evidence="3" id="KW-0804">Transcription</keyword>
<dbReference type="InterPro" id="IPR011075">
    <property type="entry name" value="TetR_C"/>
</dbReference>
<dbReference type="Proteomes" id="UP000550714">
    <property type="component" value="Unassembled WGS sequence"/>
</dbReference>
<dbReference type="InterPro" id="IPR036271">
    <property type="entry name" value="Tet_transcr_reg_TetR-rel_C_sf"/>
</dbReference>
<dbReference type="PANTHER" id="PTHR30055">
    <property type="entry name" value="HTH-TYPE TRANSCRIPTIONAL REGULATOR RUTR"/>
    <property type="match status" value="1"/>
</dbReference>
<dbReference type="InterPro" id="IPR050109">
    <property type="entry name" value="HTH-type_TetR-like_transc_reg"/>
</dbReference>
<reference evidence="6 7" key="1">
    <citation type="submission" date="2020-08" db="EMBL/GenBank/DDBJ databases">
        <title>Genomic Encyclopedia of Type Strains, Phase III (KMG-III): the genomes of soil and plant-associated and newly described type strains.</title>
        <authorList>
            <person name="Whitman W."/>
        </authorList>
    </citation>
    <scope>NUCLEOTIDE SEQUENCE [LARGE SCALE GENOMIC DNA]</scope>
    <source>
        <strain evidence="6 7">CECT 8577</strain>
    </source>
</reference>
<dbReference type="Pfam" id="PF00440">
    <property type="entry name" value="TetR_N"/>
    <property type="match status" value="1"/>
</dbReference>
<evidence type="ECO:0000256" key="1">
    <source>
        <dbReference type="ARBA" id="ARBA00023015"/>
    </source>
</evidence>
<keyword evidence="1" id="KW-0805">Transcription regulation</keyword>
<dbReference type="PANTHER" id="PTHR30055:SF148">
    <property type="entry name" value="TETR-FAMILY TRANSCRIPTIONAL REGULATOR"/>
    <property type="match status" value="1"/>
</dbReference>
<accession>A0A839S022</accession>
<evidence type="ECO:0000256" key="3">
    <source>
        <dbReference type="ARBA" id="ARBA00023163"/>
    </source>
</evidence>
<dbReference type="Gene3D" id="1.10.357.10">
    <property type="entry name" value="Tetracycline Repressor, domain 2"/>
    <property type="match status" value="1"/>
</dbReference>
<dbReference type="GO" id="GO:0003700">
    <property type="term" value="F:DNA-binding transcription factor activity"/>
    <property type="evidence" value="ECO:0007669"/>
    <property type="project" value="TreeGrafter"/>
</dbReference>
<dbReference type="SUPFAM" id="SSF46689">
    <property type="entry name" value="Homeodomain-like"/>
    <property type="match status" value="1"/>
</dbReference>
<keyword evidence="2 4" id="KW-0238">DNA-binding</keyword>
<feature type="DNA-binding region" description="H-T-H motif" evidence="4">
    <location>
        <begin position="40"/>
        <end position="59"/>
    </location>
</feature>
<dbReference type="InterPro" id="IPR009057">
    <property type="entry name" value="Homeodomain-like_sf"/>
</dbReference>
<name>A0A839S022_9PSEU</name>
<dbReference type="AlphaFoldDB" id="A0A839S022"/>
<sequence>MSTPSSNATPSGRPRDPQLDQAILAATLELLDESDYRELSLDAVARRAGTSRPAIYRRWPGRVHLALAAIRSRLEAPASPDTGCTLCDLDESFRLFLVTYRLIRPDVLSALLAECATTSELRAQYLDTLIEPARRAVGHTIDRAIARGDLRADTDREIFLDMVGALVHYLALFADRHISDTEAEHAIETLLRGAAIDYEALVAHSRATEESKESSTAHHRHHR</sequence>
<dbReference type="GO" id="GO:0000976">
    <property type="term" value="F:transcription cis-regulatory region binding"/>
    <property type="evidence" value="ECO:0007669"/>
    <property type="project" value="TreeGrafter"/>
</dbReference>
<feature type="domain" description="HTH tetR-type" evidence="5">
    <location>
        <begin position="17"/>
        <end position="77"/>
    </location>
</feature>
<comment type="caution">
    <text evidence="6">The sequence shown here is derived from an EMBL/GenBank/DDBJ whole genome shotgun (WGS) entry which is preliminary data.</text>
</comment>
<dbReference type="Pfam" id="PF16859">
    <property type="entry name" value="TetR_C_11"/>
    <property type="match status" value="1"/>
</dbReference>